<dbReference type="AlphaFoldDB" id="A0A409YTF9"/>
<dbReference type="Proteomes" id="UP000284842">
    <property type="component" value="Unassembled WGS sequence"/>
</dbReference>
<evidence type="ECO:0000313" key="2">
    <source>
        <dbReference type="EMBL" id="PPR06259.1"/>
    </source>
</evidence>
<dbReference type="InParanoid" id="A0A409YTF9"/>
<name>A0A409YTF9_9AGAR</name>
<accession>A0A409YTF9</accession>
<feature type="region of interest" description="Disordered" evidence="1">
    <location>
        <begin position="1"/>
        <end position="132"/>
    </location>
</feature>
<feature type="compositionally biased region" description="Basic and acidic residues" evidence="1">
    <location>
        <begin position="67"/>
        <end position="86"/>
    </location>
</feature>
<proteinExistence type="predicted"/>
<feature type="non-terminal residue" evidence="2">
    <location>
        <position position="592"/>
    </location>
</feature>
<feature type="compositionally biased region" description="Basic and acidic residues" evidence="1">
    <location>
        <begin position="212"/>
        <end position="222"/>
    </location>
</feature>
<feature type="compositionally biased region" description="Low complexity" evidence="1">
    <location>
        <begin position="90"/>
        <end position="102"/>
    </location>
</feature>
<dbReference type="EMBL" id="NHTK01000688">
    <property type="protein sequence ID" value="PPR06259.1"/>
    <property type="molecule type" value="Genomic_DNA"/>
</dbReference>
<feature type="region of interest" description="Disordered" evidence="1">
    <location>
        <begin position="480"/>
        <end position="551"/>
    </location>
</feature>
<comment type="caution">
    <text evidence="2">The sequence shown here is derived from an EMBL/GenBank/DDBJ whole genome shotgun (WGS) entry which is preliminary data.</text>
</comment>
<dbReference type="OrthoDB" id="3227568at2759"/>
<protein>
    <submittedName>
        <fullName evidence="2">Uncharacterized protein</fullName>
    </submittedName>
</protein>
<evidence type="ECO:0000313" key="3">
    <source>
        <dbReference type="Proteomes" id="UP000284842"/>
    </source>
</evidence>
<organism evidence="2 3">
    <name type="scientific">Panaeolus cyanescens</name>
    <dbReference type="NCBI Taxonomy" id="181874"/>
    <lineage>
        <taxon>Eukaryota</taxon>
        <taxon>Fungi</taxon>
        <taxon>Dikarya</taxon>
        <taxon>Basidiomycota</taxon>
        <taxon>Agaricomycotina</taxon>
        <taxon>Agaricomycetes</taxon>
        <taxon>Agaricomycetidae</taxon>
        <taxon>Agaricales</taxon>
        <taxon>Agaricineae</taxon>
        <taxon>Galeropsidaceae</taxon>
        <taxon>Panaeolus</taxon>
    </lineage>
</organism>
<reference evidence="2 3" key="1">
    <citation type="journal article" date="2018" name="Evol. Lett.">
        <title>Horizontal gene cluster transfer increased hallucinogenic mushroom diversity.</title>
        <authorList>
            <person name="Reynolds H.T."/>
            <person name="Vijayakumar V."/>
            <person name="Gluck-Thaler E."/>
            <person name="Korotkin H.B."/>
            <person name="Matheny P.B."/>
            <person name="Slot J.C."/>
        </authorList>
    </citation>
    <scope>NUCLEOTIDE SEQUENCE [LARGE SCALE GENOMIC DNA]</scope>
    <source>
        <strain evidence="2 3">2629</strain>
    </source>
</reference>
<feature type="compositionally biased region" description="Polar residues" evidence="1">
    <location>
        <begin position="24"/>
        <end position="44"/>
    </location>
</feature>
<sequence length="592" mass="65731">MVFEFTPAHDHTSTSAGAGGLNRTPPTSITIEQRNSGWTDTLSTILRPAQVSPRAPPNLRAGSRRIRHDEPNDKTGPKSKHYHDTNGEPNTTANANAKQNANGDDEPIDWNASPHIHPLARKNTNPRSAQRHHSGAIWRHILSRAVFEDLKRLEDRCRLRERERERGEERERLRQGEKRKELEVEGRQVNSHGHMKNRRDSRFRYSTASTSMERRGRSRELGVGRQRKAKSTRMRGGYVDAKERRDFVKRTSAGAGSSDIQLELQLGACGTCLFEDICDVHRDIDIPAPLDSFLDHRPLGIVDPLPKLQTEASEGTNGPVIQVWHRFVRIECIGLSGVLLYELASAEYPPVLPGPQAFNHSRLDGTAAHPYTKQPMPSEYPLLTLESVFGDLTDPHSPSMHIDDLLDAVKAKVFYFPAYACTSFIAGQAMVAFLRNQPELRPVPCPDGFSVRYVPSVPSPTHTHNAQSWSLDQSFLEMDADPEVVPNPNPNPKPKAKAKRTTTTNSTTTKSTLNAGHHDPKRSSKSLSIDRNWVAPGPAPSSSNSSGWKNGTKTAPFLGHLSASAASGHGMSKSMTLDLELDDEDPYRTLMI</sequence>
<feature type="region of interest" description="Disordered" evidence="1">
    <location>
        <begin position="162"/>
        <end position="236"/>
    </location>
</feature>
<gene>
    <name evidence="2" type="ORF">CVT24_000931</name>
</gene>
<feature type="compositionally biased region" description="Basic and acidic residues" evidence="1">
    <location>
        <begin position="162"/>
        <end position="186"/>
    </location>
</feature>
<keyword evidence="3" id="KW-1185">Reference proteome</keyword>
<evidence type="ECO:0000256" key="1">
    <source>
        <dbReference type="SAM" id="MobiDB-lite"/>
    </source>
</evidence>
<feature type="compositionally biased region" description="Low complexity" evidence="1">
    <location>
        <begin position="501"/>
        <end position="515"/>
    </location>
</feature>